<feature type="transmembrane region" description="Helical" evidence="1">
    <location>
        <begin position="21"/>
        <end position="39"/>
    </location>
</feature>
<feature type="transmembrane region" description="Helical" evidence="1">
    <location>
        <begin position="1455"/>
        <end position="1476"/>
    </location>
</feature>
<accession>A0A923E951</accession>
<gene>
    <name evidence="2" type="ORF">HGG79_04315</name>
</gene>
<dbReference type="EMBL" id="JAAZWO010000004">
    <property type="protein sequence ID" value="MBC2397006.1"/>
    <property type="molecule type" value="Genomic_DNA"/>
</dbReference>
<feature type="transmembrane region" description="Helical" evidence="1">
    <location>
        <begin position="359"/>
        <end position="376"/>
    </location>
</feature>
<name>A0A923E951_CLOTT</name>
<protein>
    <submittedName>
        <fullName evidence="2">Uncharacterized protein</fullName>
    </submittedName>
</protein>
<feature type="transmembrane region" description="Helical" evidence="1">
    <location>
        <begin position="205"/>
        <end position="238"/>
    </location>
</feature>
<feature type="transmembrane region" description="Helical" evidence="1">
    <location>
        <begin position="439"/>
        <end position="456"/>
    </location>
</feature>
<keyword evidence="1" id="KW-1133">Transmembrane helix</keyword>
<sequence>MLIYKIKNAVKKNIYTYRYDLFSLIVMTLIIIFILSPIFRPGQIVFSDMAFGFSSNRYIEEIFGIWNERWSTSTLLNVARLAYILPLYLLSMLLNNSGSVLLKGFIFTLILNSALSMYLFTKRIISVYYSKEFNFFKILALITGALFYALNPWVIIRIQHIYLLCGYCFFPFVLMFFFNAFDPKFQTQLIRNYNMFNKGIYKRNVLDLFLLALIFTISAAAIHYFFYGVIFLLILGLLVMGKNVIVNLKGNRKLVKNFVINFFYKVGLFGVFFSLLSAYWLTAYVGSIVMKAQVSQHNINVVDTLSLFSHNCSIKNVLYMISYWWPMFNINNLPLSFYVGGGVLIGFILYAVVMKSYKYSIIAFFTIMSIIFLIVSTGVKLSFFSSIFVIIVTKTPIIGSIFRDPNKIVGLMAVGFSVILTFGIQSFFIKLKDNLFHKIVKLLTISCIIVSFWFYIKPFYDHFINGFYVPVPVPQEYTDIQNNFKDKDKFDSKVLYFPIADNMIQSYTGVSTPFWNKNNDTNGVLKATGDVQVYSSQKNTIFQHEGNAPSITYLYNFLQYLLDKGLSSNIGKLVSVFGVNQFVYHNQYLGQETRQDFNEKILENQKDLKKVYENNIFKLYDVVKNIPYLSNVGKKIYTPYGLSRLESYCNMPNFNFSDFGVLFSTLDEKSSLNIDKANKGDYIEVANYNDLFLSNLPEECYLLPFEAINDGNAFLKWSKTLTTNNDWLWFLSSQDINNYPFDFDFGAGVGVTFATSKLDVPPYKMDNIKGNLVIDFDSMLKMEKFFTPDNPQICSVLANPKTTNNNIPNIYGQIIKGDPKNIWQVAKSGILEAKPNNPYRFNISISGRGVNKMHVKVRFYDKDMNELGQSYVVAPAEEIDFDSIIFTGDYVSPADTKYMRMDLLSFQRPEQKNYWWIHDIQLLDFEDYKKSNIFTMEKTFQENTKAKVYMRTFVSKKGGKLAIKIDDEEINVNTKNSNISSFQWFELGEYEFKKGINNISVENKEGFNAPNIFAIIPDNQYEDISYKIKTAVDKCNVFSVFEAESDFTYSSNIQSDRVYPKLSMGKGISSQNGELTRNIDIIKTDKYSFSFNINAINKNGGKLQFSITNKDTGEEFTKDINSSKFAKNGEADNIAIDKDLYKDSFPQVFKRLSNVMNYYKRIDIRDVFLKKGSYNIKIKFDSKVPSKINYRDLHKFAPNEINSSEFIQDIFEDNEEYKSCAKITPYMMNGKIQGDIFHIDYNKTCSNEWYDYASKKVLVKPDEEYLFQADVLSVNVRKRHMKILFLDENNKIIDVNYINDVEEKYKNQWNSYEQIIKVPENAKYMQFHILCRGNMESSGYCEIKNYSLIPYSEMLLLDNVIMYEGNNLDTFFQKSETMTKVTYRRIDTMKRVFNIDNKDRKRLLINFVESPNPLWEMSIGSFKSRGTMILNGVTTGFITDDTGSGKMEIILRKTYYFSFIFVALGFIIFIIIYKNINKINKILKIKNKTHKTLR</sequence>
<proteinExistence type="predicted"/>
<organism evidence="2 3">
    <name type="scientific">Clostridium tetanomorphum</name>
    <dbReference type="NCBI Taxonomy" id="1553"/>
    <lineage>
        <taxon>Bacteria</taxon>
        <taxon>Bacillati</taxon>
        <taxon>Bacillota</taxon>
        <taxon>Clostridia</taxon>
        <taxon>Eubacteriales</taxon>
        <taxon>Clostridiaceae</taxon>
        <taxon>Clostridium</taxon>
    </lineage>
</organism>
<feature type="transmembrane region" description="Helical" evidence="1">
    <location>
        <begin position="258"/>
        <end position="281"/>
    </location>
</feature>
<keyword evidence="1" id="KW-0812">Transmembrane</keyword>
<dbReference type="Proteomes" id="UP000563151">
    <property type="component" value="Unassembled WGS sequence"/>
</dbReference>
<feature type="transmembrane region" description="Helical" evidence="1">
    <location>
        <begin position="408"/>
        <end position="427"/>
    </location>
</feature>
<feature type="transmembrane region" description="Helical" evidence="1">
    <location>
        <begin position="133"/>
        <end position="155"/>
    </location>
</feature>
<feature type="transmembrane region" description="Helical" evidence="1">
    <location>
        <begin position="161"/>
        <end position="181"/>
    </location>
</feature>
<feature type="transmembrane region" description="Helical" evidence="1">
    <location>
        <begin position="335"/>
        <end position="353"/>
    </location>
</feature>
<reference evidence="2 3" key="1">
    <citation type="submission" date="2020-04" db="EMBL/GenBank/DDBJ databases">
        <title>Genomic insights into acetone-butanol-ethanol (ABE) fermentation by sequencing solventogenic clostridia strains.</title>
        <authorList>
            <person name="Brown S."/>
        </authorList>
    </citation>
    <scope>NUCLEOTIDE SEQUENCE [LARGE SCALE GENOMIC DNA]</scope>
    <source>
        <strain evidence="2 3">DJ011</strain>
    </source>
</reference>
<feature type="transmembrane region" description="Helical" evidence="1">
    <location>
        <begin position="100"/>
        <end position="121"/>
    </location>
</feature>
<keyword evidence="3" id="KW-1185">Reference proteome</keyword>
<evidence type="ECO:0000256" key="1">
    <source>
        <dbReference type="SAM" id="Phobius"/>
    </source>
</evidence>
<dbReference type="Gene3D" id="2.60.120.260">
    <property type="entry name" value="Galactose-binding domain-like"/>
    <property type="match status" value="1"/>
</dbReference>
<comment type="caution">
    <text evidence="2">The sequence shown here is derived from an EMBL/GenBank/DDBJ whole genome shotgun (WGS) entry which is preliminary data.</text>
</comment>
<dbReference type="RefSeq" id="WP_173680527.1">
    <property type="nucleotide sequence ID" value="NZ_JAAZWO010000004.1"/>
</dbReference>
<evidence type="ECO:0000313" key="3">
    <source>
        <dbReference type="Proteomes" id="UP000563151"/>
    </source>
</evidence>
<keyword evidence="1" id="KW-0472">Membrane</keyword>
<evidence type="ECO:0000313" key="2">
    <source>
        <dbReference type="EMBL" id="MBC2397006.1"/>
    </source>
</evidence>